<dbReference type="STRING" id="394193.SAMN04489732_106108"/>
<dbReference type="Proteomes" id="UP000198582">
    <property type="component" value="Unassembled WGS sequence"/>
</dbReference>
<reference evidence="1 2" key="1">
    <citation type="submission" date="2016-10" db="EMBL/GenBank/DDBJ databases">
        <authorList>
            <person name="de Groot N.N."/>
        </authorList>
    </citation>
    <scope>NUCLEOTIDE SEQUENCE [LARGE SCALE GENOMIC DNA]</scope>
    <source>
        <strain evidence="1 2">DSM 44993</strain>
    </source>
</reference>
<gene>
    <name evidence="1" type="ORF">SAMN04489732_106108</name>
</gene>
<dbReference type="EMBL" id="FOEF01000006">
    <property type="protein sequence ID" value="SEP33179.1"/>
    <property type="molecule type" value="Genomic_DNA"/>
</dbReference>
<protein>
    <submittedName>
        <fullName evidence="1">Uncharacterized protein</fullName>
    </submittedName>
</protein>
<sequence>MTILLLVLVLALAIGLTLRRRKRKHAKENLTGPPGGVPAFRIVTLGLQGSGKTLLLTGIYRRLQTPADRGFYLRVPHEQLIELNRWYRKAADVNEEWPRGTTRGELREFEFSVMTQVGADAEPVVKLGYLEYPGELLTDPDAPGSTAQATLLEAIAGADALVGIIDGFRLLQAHNGDQRGQLLLEASLDAMINAMLPVRSPIVFVITKWDLLDHLHPDENERLRMVRERLLDTPGFADLVKVHSARRIVRLIPVTAVGHDFAEYRDGAVRKNPGGRFRPSNVEAALSVVVPDILRQTEMSLDQATRAELLAAAQRRVRMGPGEAVRTLGAYVTGKAARILISAVGAGVVAESGLSLLLDTLGPRGYDPAEHSARLARLGEADRRAEEFVQARRRVVGELQRQVAVLEAKLPDSRLGGERWGDW</sequence>
<evidence type="ECO:0000313" key="1">
    <source>
        <dbReference type="EMBL" id="SEP33179.1"/>
    </source>
</evidence>
<name>A0A1H8WZZ4_9PSEU</name>
<keyword evidence="2" id="KW-1185">Reference proteome</keyword>
<dbReference type="RefSeq" id="WP_091617639.1">
    <property type="nucleotide sequence ID" value="NZ_FOEF01000006.1"/>
</dbReference>
<dbReference type="SUPFAM" id="SSF52540">
    <property type="entry name" value="P-loop containing nucleoside triphosphate hydrolases"/>
    <property type="match status" value="1"/>
</dbReference>
<evidence type="ECO:0000313" key="2">
    <source>
        <dbReference type="Proteomes" id="UP000198582"/>
    </source>
</evidence>
<dbReference type="Gene3D" id="3.40.50.300">
    <property type="entry name" value="P-loop containing nucleotide triphosphate hydrolases"/>
    <property type="match status" value="1"/>
</dbReference>
<accession>A0A1H8WZZ4</accession>
<dbReference type="AlphaFoldDB" id="A0A1H8WZZ4"/>
<dbReference type="OrthoDB" id="491589at2"/>
<proteinExistence type="predicted"/>
<organism evidence="1 2">
    <name type="scientific">Amycolatopsis saalfeldensis</name>
    <dbReference type="NCBI Taxonomy" id="394193"/>
    <lineage>
        <taxon>Bacteria</taxon>
        <taxon>Bacillati</taxon>
        <taxon>Actinomycetota</taxon>
        <taxon>Actinomycetes</taxon>
        <taxon>Pseudonocardiales</taxon>
        <taxon>Pseudonocardiaceae</taxon>
        <taxon>Amycolatopsis</taxon>
    </lineage>
</organism>
<dbReference type="InterPro" id="IPR027417">
    <property type="entry name" value="P-loop_NTPase"/>
</dbReference>